<dbReference type="AlphaFoldDB" id="A0A0A6PF94"/>
<dbReference type="Proteomes" id="UP000030428">
    <property type="component" value="Unassembled WGS sequence"/>
</dbReference>
<accession>A0A0A6PF94</accession>
<evidence type="ECO:0000313" key="2">
    <source>
        <dbReference type="EMBL" id="KHD08924.1"/>
    </source>
</evidence>
<organism evidence="2 3">
    <name type="scientific">Candidatus Thiomargarita nelsonii</name>
    <dbReference type="NCBI Taxonomy" id="1003181"/>
    <lineage>
        <taxon>Bacteria</taxon>
        <taxon>Pseudomonadati</taxon>
        <taxon>Pseudomonadota</taxon>
        <taxon>Gammaproteobacteria</taxon>
        <taxon>Thiotrichales</taxon>
        <taxon>Thiotrichaceae</taxon>
        <taxon>Thiomargarita</taxon>
    </lineage>
</organism>
<dbReference type="InterPro" id="IPR012347">
    <property type="entry name" value="Ferritin-like"/>
</dbReference>
<evidence type="ECO:0000313" key="3">
    <source>
        <dbReference type="Proteomes" id="UP000030428"/>
    </source>
</evidence>
<dbReference type="PANTHER" id="PTHR33531:SF10">
    <property type="entry name" value="BLR7895 PROTEIN"/>
    <property type="match status" value="1"/>
</dbReference>
<dbReference type="GO" id="GO:0046872">
    <property type="term" value="F:metal ion binding"/>
    <property type="evidence" value="ECO:0007669"/>
    <property type="project" value="InterPro"/>
</dbReference>
<reference evidence="2 3" key="1">
    <citation type="journal article" date="2016" name="Front. Microbiol.">
        <title>Single-Cell (Meta-)Genomics of a Dimorphic Candidatus Thiomargarita nelsonii Reveals Genomic Plasticity.</title>
        <authorList>
            <person name="Flood B.E."/>
            <person name="Fliss P."/>
            <person name="Jones D.S."/>
            <person name="Dick G.J."/>
            <person name="Jain S."/>
            <person name="Kaster A.K."/>
            <person name="Winkel M."/>
            <person name="Mussmann M."/>
            <person name="Bailey J."/>
        </authorList>
    </citation>
    <scope>NUCLEOTIDE SEQUENCE [LARGE SCALE GENOMIC DNA]</scope>
    <source>
        <strain evidence="2">Hydrate Ridge</strain>
    </source>
</reference>
<dbReference type="SUPFAM" id="SSF47240">
    <property type="entry name" value="Ferritin-like"/>
    <property type="match status" value="1"/>
</dbReference>
<dbReference type="GO" id="GO:0016491">
    <property type="term" value="F:oxidoreductase activity"/>
    <property type="evidence" value="ECO:0007669"/>
    <property type="project" value="InterPro"/>
</dbReference>
<dbReference type="InterPro" id="IPR003251">
    <property type="entry name" value="Rr_diiron-bd_dom"/>
</dbReference>
<dbReference type="PANTHER" id="PTHR33531">
    <property type="entry name" value="RUBRERYTHRIN SUBFAMILY"/>
    <property type="match status" value="1"/>
</dbReference>
<dbReference type="EMBL" id="JSZA02000072">
    <property type="protein sequence ID" value="KHD08924.1"/>
    <property type="molecule type" value="Genomic_DNA"/>
</dbReference>
<dbReference type="Gene3D" id="1.20.1260.10">
    <property type="match status" value="1"/>
</dbReference>
<feature type="domain" description="Rubrerythrin diiron-binding" evidence="1">
    <location>
        <begin position="106"/>
        <end position="157"/>
    </location>
</feature>
<gene>
    <name evidence="2" type="ORF">PN36_18375</name>
</gene>
<dbReference type="Pfam" id="PF02915">
    <property type="entry name" value="Rubrerythrin"/>
    <property type="match status" value="1"/>
</dbReference>
<evidence type="ECO:0000259" key="1">
    <source>
        <dbReference type="Pfam" id="PF02915"/>
    </source>
</evidence>
<dbReference type="InterPro" id="IPR009078">
    <property type="entry name" value="Ferritin-like_SF"/>
</dbReference>
<proteinExistence type="predicted"/>
<name>A0A0A6PF94_9GAMM</name>
<comment type="caution">
    <text evidence="2">The sequence shown here is derived from an EMBL/GenBank/DDBJ whole genome shotgun (WGS) entry which is preliminary data.</text>
</comment>
<protein>
    <submittedName>
        <fullName evidence="2">Rubrerythrin</fullName>
    </submittedName>
</protein>
<sequence>MQEKGEDYKSLKEMVTIGEILKKASAFEQSAFNFYSTLKVSKRLRPLVQDLAKEEQSHLDLFQTLSKHPDLENHIADLVKVPASDHRFSDYILLPKQDDFRDEQAILQYALGREQVAMQQYDSLAKETPPGPIQDLFRFLANEELEHKKELEKWYYEIVHSGGV</sequence>
<keyword evidence="3" id="KW-1185">Reference proteome</keyword>